<keyword evidence="3 8" id="KW-0812">Transmembrane</keyword>
<evidence type="ECO:0000313" key="10">
    <source>
        <dbReference type="EMBL" id="TXB69455.1"/>
    </source>
</evidence>
<gene>
    <name evidence="10" type="ORF">FRY97_01190</name>
</gene>
<sequence>MKLFCRRIRILGQMFDLDYAIGYAARYAAQHSGHSQWAFYNKYRIQERASLLQKWMPDALPEEERQAALLAACFLHAGLVVSTREGQQASIAALNAFAQDSNGLEAGLLAAAGSLLVGWPYSKNDRAPLLARYLHDAHWAFLGRKRLSRYRELWRLDEERLAGRSFSDLEWEQTLHKQLANTFFLTDEAREAYGARKEKHLAEQRKEIIKARKNTVREETGKDYGRGVDTVYRITLRNHINLSSIADGKANMIISINTLVLSILITAGSASISFSGGVSWRENWGFILPVVLLMLTAIAAITFAVLSAAPKVSGQEFSEEDIERHRVGLLYFGNFLKLPSAEFTSYMRSLKKDEAILYDDLSRDLYSLGQVLMRKYKLLTIAYRVFLIGLVISFAAFLWGLLFS</sequence>
<proteinExistence type="predicted"/>
<evidence type="ECO:0000256" key="7">
    <source>
        <dbReference type="ARBA" id="ARBA00023136"/>
    </source>
</evidence>
<feature type="transmembrane region" description="Helical" evidence="8">
    <location>
        <begin position="259"/>
        <end position="280"/>
    </location>
</feature>
<feature type="transmembrane region" description="Helical" evidence="8">
    <location>
        <begin position="381"/>
        <end position="402"/>
    </location>
</feature>
<dbReference type="EMBL" id="VOOR01000002">
    <property type="protein sequence ID" value="TXB69455.1"/>
    <property type="molecule type" value="Genomic_DNA"/>
</dbReference>
<evidence type="ECO:0000256" key="6">
    <source>
        <dbReference type="ARBA" id="ARBA00023118"/>
    </source>
</evidence>
<evidence type="ECO:0000313" key="11">
    <source>
        <dbReference type="Proteomes" id="UP000321580"/>
    </source>
</evidence>
<evidence type="ECO:0000256" key="4">
    <source>
        <dbReference type="ARBA" id="ARBA00022741"/>
    </source>
</evidence>
<evidence type="ECO:0000256" key="2">
    <source>
        <dbReference type="ARBA" id="ARBA00022475"/>
    </source>
</evidence>
<name>A0A5C6S4R9_9BACT</name>
<keyword evidence="6" id="KW-0051">Antiviral defense</keyword>
<feature type="domain" description="Pycsar effector protein" evidence="9">
    <location>
        <begin position="232"/>
        <end position="398"/>
    </location>
</feature>
<keyword evidence="2" id="KW-1003">Cell membrane</keyword>
<feature type="transmembrane region" description="Helical" evidence="8">
    <location>
        <begin position="286"/>
        <end position="309"/>
    </location>
</feature>
<comment type="caution">
    <text evidence="10">The sequence shown here is derived from an EMBL/GenBank/DDBJ whole genome shotgun (WGS) entry which is preliminary data.</text>
</comment>
<dbReference type="GO" id="GO:0000166">
    <property type="term" value="F:nucleotide binding"/>
    <property type="evidence" value="ECO:0007669"/>
    <property type="project" value="UniProtKB-KW"/>
</dbReference>
<keyword evidence="4" id="KW-0547">Nucleotide-binding</keyword>
<organism evidence="10 11">
    <name type="scientific">Phaeodactylibacter luteus</name>
    <dbReference type="NCBI Taxonomy" id="1564516"/>
    <lineage>
        <taxon>Bacteria</taxon>
        <taxon>Pseudomonadati</taxon>
        <taxon>Bacteroidota</taxon>
        <taxon>Saprospiria</taxon>
        <taxon>Saprospirales</taxon>
        <taxon>Haliscomenobacteraceae</taxon>
        <taxon>Phaeodactylibacter</taxon>
    </lineage>
</organism>
<keyword evidence="7 8" id="KW-0472">Membrane</keyword>
<dbReference type="AlphaFoldDB" id="A0A5C6S4R9"/>
<dbReference type="GO" id="GO:0051607">
    <property type="term" value="P:defense response to virus"/>
    <property type="evidence" value="ECO:0007669"/>
    <property type="project" value="UniProtKB-KW"/>
</dbReference>
<keyword evidence="5 8" id="KW-1133">Transmembrane helix</keyword>
<dbReference type="InterPro" id="IPR043760">
    <property type="entry name" value="PycTM_dom"/>
</dbReference>
<reference evidence="10 11" key="1">
    <citation type="submission" date="2019-08" db="EMBL/GenBank/DDBJ databases">
        <title>Genome of Phaeodactylibacter luteus.</title>
        <authorList>
            <person name="Bowman J.P."/>
        </authorList>
    </citation>
    <scope>NUCLEOTIDE SEQUENCE [LARGE SCALE GENOMIC DNA]</scope>
    <source>
        <strain evidence="10 11">KCTC 42180</strain>
    </source>
</reference>
<dbReference type="Proteomes" id="UP000321580">
    <property type="component" value="Unassembled WGS sequence"/>
</dbReference>
<dbReference type="Pfam" id="PF18967">
    <property type="entry name" value="PycTM"/>
    <property type="match status" value="1"/>
</dbReference>
<evidence type="ECO:0000259" key="9">
    <source>
        <dbReference type="Pfam" id="PF18967"/>
    </source>
</evidence>
<evidence type="ECO:0000256" key="1">
    <source>
        <dbReference type="ARBA" id="ARBA00004236"/>
    </source>
</evidence>
<comment type="subcellular location">
    <subcellularLocation>
        <location evidence="1">Cell membrane</location>
    </subcellularLocation>
</comment>
<keyword evidence="11" id="KW-1185">Reference proteome</keyword>
<evidence type="ECO:0000256" key="8">
    <source>
        <dbReference type="SAM" id="Phobius"/>
    </source>
</evidence>
<evidence type="ECO:0000256" key="3">
    <source>
        <dbReference type="ARBA" id="ARBA00022692"/>
    </source>
</evidence>
<evidence type="ECO:0000256" key="5">
    <source>
        <dbReference type="ARBA" id="ARBA00022989"/>
    </source>
</evidence>
<dbReference type="GO" id="GO:0005886">
    <property type="term" value="C:plasma membrane"/>
    <property type="evidence" value="ECO:0007669"/>
    <property type="project" value="UniProtKB-SubCell"/>
</dbReference>
<accession>A0A5C6S4R9</accession>
<protein>
    <recommendedName>
        <fullName evidence="9">Pycsar effector protein domain-containing protein</fullName>
    </recommendedName>
</protein>